<protein>
    <submittedName>
        <fullName evidence="1">Alpha trans-inducing factor protein</fullName>
    </submittedName>
</protein>
<accession>A0A1D1YCX0</accession>
<organism evidence="1">
    <name type="scientific">Anthurium amnicola</name>
    <dbReference type="NCBI Taxonomy" id="1678845"/>
    <lineage>
        <taxon>Eukaryota</taxon>
        <taxon>Viridiplantae</taxon>
        <taxon>Streptophyta</taxon>
        <taxon>Embryophyta</taxon>
        <taxon>Tracheophyta</taxon>
        <taxon>Spermatophyta</taxon>
        <taxon>Magnoliopsida</taxon>
        <taxon>Liliopsida</taxon>
        <taxon>Araceae</taxon>
        <taxon>Pothoideae</taxon>
        <taxon>Potheae</taxon>
        <taxon>Anthurium</taxon>
    </lineage>
</organism>
<name>A0A1D1YCX0_9ARAE</name>
<gene>
    <name evidence="1" type="primary">UL46</name>
    <name evidence="1" type="ORF">g.54995</name>
</gene>
<evidence type="ECO:0000313" key="1">
    <source>
        <dbReference type="EMBL" id="JAT52479.1"/>
    </source>
</evidence>
<reference evidence="1" key="1">
    <citation type="submission" date="2015-07" db="EMBL/GenBank/DDBJ databases">
        <title>Transcriptome Assembly of Anthurium amnicola.</title>
        <authorList>
            <person name="Suzuki J."/>
        </authorList>
    </citation>
    <scope>NUCLEOTIDE SEQUENCE</scope>
</reference>
<proteinExistence type="predicted"/>
<dbReference type="AlphaFoldDB" id="A0A1D1YCX0"/>
<sequence length="121" mass="13777">LLQGFGQLLIAPVHLQIHLPEVRCTVHANLDEGSGDCTGGLLPVFLAAGFRREYVLPEGPDRRPTHHLCPGISRRSSLGYSGMQCKKFIQRNSYENFYFCPCFIVHVEIGRPIWFLSRFQF</sequence>
<feature type="non-terminal residue" evidence="1">
    <location>
        <position position="1"/>
    </location>
</feature>
<dbReference type="EMBL" id="GDJX01015457">
    <property type="protein sequence ID" value="JAT52479.1"/>
    <property type="molecule type" value="Transcribed_RNA"/>
</dbReference>